<keyword evidence="1" id="KW-0732">Signal</keyword>
<evidence type="ECO:0000256" key="1">
    <source>
        <dbReference type="SAM" id="SignalP"/>
    </source>
</evidence>
<protein>
    <submittedName>
        <fullName evidence="2">Uncharacterized protein</fullName>
    </submittedName>
</protein>
<dbReference type="EnsemblMetazoa" id="AFUN004241-RA">
    <property type="protein sequence ID" value="AFUN004241-PA"/>
    <property type="gene ID" value="AFUN004241"/>
</dbReference>
<sequence>MKHFLVALLFVVAVAQLSSVCLGSYTAKRGVSSCKKCTSMTHEPTCTEHYVEEEVYHEDCYVTTTAKPSCEHYVEEESQRIGIIIQTAQPLAYTSKQLSNKSTNHLATMKSILALVLFVACATQVYSGKSPTAF</sequence>
<dbReference type="VEuPathDB" id="VectorBase:AFUN004241"/>
<feature type="signal peptide" evidence="1">
    <location>
        <begin position="1"/>
        <end position="23"/>
    </location>
</feature>
<organism evidence="2">
    <name type="scientific">Anopheles funestus</name>
    <name type="common">African malaria mosquito</name>
    <dbReference type="NCBI Taxonomy" id="62324"/>
    <lineage>
        <taxon>Eukaryota</taxon>
        <taxon>Metazoa</taxon>
        <taxon>Ecdysozoa</taxon>
        <taxon>Arthropoda</taxon>
        <taxon>Hexapoda</taxon>
        <taxon>Insecta</taxon>
        <taxon>Pterygota</taxon>
        <taxon>Neoptera</taxon>
        <taxon>Endopterygota</taxon>
        <taxon>Diptera</taxon>
        <taxon>Nematocera</taxon>
        <taxon>Culicoidea</taxon>
        <taxon>Culicidae</taxon>
        <taxon>Anophelinae</taxon>
        <taxon>Anopheles</taxon>
    </lineage>
</organism>
<feature type="chain" id="PRO_5021262036" evidence="1">
    <location>
        <begin position="24"/>
        <end position="134"/>
    </location>
</feature>
<evidence type="ECO:0000313" key="2">
    <source>
        <dbReference type="EnsemblMetazoa" id="AFUN004241-PA"/>
    </source>
</evidence>
<name>A0A182RDG9_ANOFN</name>
<proteinExistence type="predicted"/>
<reference evidence="2" key="1">
    <citation type="submission" date="2020-05" db="UniProtKB">
        <authorList>
            <consortium name="EnsemblMetazoa"/>
        </authorList>
    </citation>
    <scope>IDENTIFICATION</scope>
    <source>
        <strain evidence="2">FUMOZ</strain>
    </source>
</reference>
<dbReference type="AlphaFoldDB" id="A0A182RDG9"/>
<accession>A0A182RDG9</accession>